<evidence type="ECO:0000313" key="9">
    <source>
        <dbReference type="EMBL" id="RHC88089.1"/>
    </source>
</evidence>
<name>A0A354MFR2_9BACT</name>
<dbReference type="STRING" id="46503.ERS852463_00289"/>
<evidence type="ECO:0000313" key="7">
    <source>
        <dbReference type="EMBL" id="RGN52253.1"/>
    </source>
</evidence>
<keyword evidence="15" id="KW-1185">Reference proteome</keyword>
<dbReference type="EMBL" id="WNDD01000016">
    <property type="protein sequence ID" value="MTV02871.1"/>
    <property type="molecule type" value="Genomic_DNA"/>
</dbReference>
<organism evidence="8 13">
    <name type="scientific">Parabacteroides merdae</name>
    <dbReference type="NCBI Taxonomy" id="46503"/>
    <lineage>
        <taxon>Bacteria</taxon>
        <taxon>Pseudomonadati</taxon>
        <taxon>Bacteroidota</taxon>
        <taxon>Bacteroidia</taxon>
        <taxon>Bacteroidales</taxon>
        <taxon>Tannerellaceae</taxon>
        <taxon>Parabacteroides</taxon>
    </lineage>
</organism>
<feature type="domain" description="General stress protein FMN-binding split barrel" evidence="1">
    <location>
        <begin position="6"/>
        <end position="125"/>
    </location>
</feature>
<dbReference type="Proteomes" id="UP000286260">
    <property type="component" value="Unassembled WGS sequence"/>
</dbReference>
<evidence type="ECO:0000313" key="13">
    <source>
        <dbReference type="Proteomes" id="UP000285173"/>
    </source>
</evidence>
<sequence length="133" mass="15060">MKLMKEKAEQLLQRCEVVVITSVNEEGYPRPVPMSKIKSEGYSVVWMATGNDSLKTKDFRLNPKAGLCYSENGNSVALTGEVEVITDAEIKKELWQEWFIAHFPLGPADPNYVLLKFKGQKATIWIDGVFIHE</sequence>
<dbReference type="EMBL" id="WNCR01000002">
    <property type="protein sequence ID" value="MTU28738.1"/>
    <property type="molecule type" value="Genomic_DNA"/>
</dbReference>
<dbReference type="EMBL" id="QSII01000006">
    <property type="protein sequence ID" value="RHC88089.1"/>
    <property type="molecule type" value="Genomic_DNA"/>
</dbReference>
<dbReference type="EMBL" id="QSUP01000007">
    <property type="protein sequence ID" value="RGN52253.1"/>
    <property type="molecule type" value="Genomic_DNA"/>
</dbReference>
<dbReference type="AlphaFoldDB" id="A0A354MFR2"/>
<evidence type="ECO:0000313" key="18">
    <source>
        <dbReference type="Proteomes" id="UP000482671"/>
    </source>
</evidence>
<dbReference type="EMBL" id="BQNZ01000001">
    <property type="protein sequence ID" value="GKH72181.1"/>
    <property type="molecule type" value="Genomic_DNA"/>
</dbReference>
<evidence type="ECO:0000313" key="12">
    <source>
        <dbReference type="Proteomes" id="UP000283732"/>
    </source>
</evidence>
<dbReference type="Pfam" id="PF16242">
    <property type="entry name" value="Pyrid_ox_like"/>
    <property type="match status" value="1"/>
</dbReference>
<dbReference type="GeneID" id="49202440"/>
<dbReference type="Proteomes" id="UP000261088">
    <property type="component" value="Unassembled WGS sequence"/>
</dbReference>
<dbReference type="RefSeq" id="WP_005638985.1">
    <property type="nucleotide sequence ID" value="NZ_BAABYG010000001.1"/>
</dbReference>
<evidence type="ECO:0000313" key="11">
    <source>
        <dbReference type="Proteomes" id="UP000261088"/>
    </source>
</evidence>
<comment type="caution">
    <text evidence="8">The sequence shown here is derived from an EMBL/GenBank/DDBJ whole genome shotgun (WGS) entry which is preliminary data.</text>
</comment>
<dbReference type="Proteomes" id="UP000448908">
    <property type="component" value="Unassembled WGS sequence"/>
</dbReference>
<reference evidence="15 16" key="2">
    <citation type="journal article" date="2019" name="Nat. Med.">
        <title>A library of human gut bacterial isolates paired with longitudinal multiomics data enables mechanistic microbiome research.</title>
        <authorList>
            <person name="Poyet M."/>
            <person name="Groussin M."/>
            <person name="Gibbons S.M."/>
            <person name="Avila-Pacheco J."/>
            <person name="Jiang X."/>
            <person name="Kearney S.M."/>
            <person name="Perrotta A.R."/>
            <person name="Berdy B."/>
            <person name="Zhao S."/>
            <person name="Lieberman T.D."/>
            <person name="Swanson P.K."/>
            <person name="Smith M."/>
            <person name="Roesemann S."/>
            <person name="Alexander J.E."/>
            <person name="Rich S.A."/>
            <person name="Livny J."/>
            <person name="Vlamakis H."/>
            <person name="Clish C."/>
            <person name="Bullock K."/>
            <person name="Deik A."/>
            <person name="Scott J."/>
            <person name="Pierce K.A."/>
            <person name="Xavier R.J."/>
            <person name="Alm E.J."/>
        </authorList>
    </citation>
    <scope>NUCLEOTIDE SEQUENCE [LARGE SCALE GENOMIC DNA]</scope>
    <source>
        <strain evidence="6 18">BIOML-A11</strain>
        <strain evidence="5 17">BIOML-A16</strain>
        <strain evidence="3 16">BIOML-A25</strain>
        <strain evidence="4 15">BIOML-A29</strain>
    </source>
</reference>
<evidence type="ECO:0000259" key="1">
    <source>
        <dbReference type="Pfam" id="PF16242"/>
    </source>
</evidence>
<dbReference type="Proteomes" id="UP000437446">
    <property type="component" value="Unassembled WGS sequence"/>
</dbReference>
<dbReference type="OrthoDB" id="1954371at2"/>
<dbReference type="Gene3D" id="2.30.110.10">
    <property type="entry name" value="Electron Transport, Fmn-binding Protein, Chain A"/>
    <property type="match status" value="1"/>
</dbReference>
<dbReference type="SUPFAM" id="SSF50475">
    <property type="entry name" value="FMN-binding split barrel"/>
    <property type="match status" value="1"/>
</dbReference>
<evidence type="ECO:0000313" key="15">
    <source>
        <dbReference type="Proteomes" id="UP000434916"/>
    </source>
</evidence>
<dbReference type="Proteomes" id="UP000285173">
    <property type="component" value="Unassembled WGS sequence"/>
</dbReference>
<evidence type="ECO:0000313" key="2">
    <source>
        <dbReference type="EMBL" id="GKH72181.1"/>
    </source>
</evidence>
<dbReference type="InterPro" id="IPR038725">
    <property type="entry name" value="YdaG_split_barrel_FMN-bd"/>
</dbReference>
<evidence type="ECO:0000313" key="5">
    <source>
        <dbReference type="EMBL" id="MTU69112.1"/>
    </source>
</evidence>
<evidence type="ECO:0000313" key="16">
    <source>
        <dbReference type="Proteomes" id="UP000437446"/>
    </source>
</evidence>
<accession>A0A354MFR2</accession>
<dbReference type="InterPro" id="IPR052917">
    <property type="entry name" value="Stress-Dev_Protein"/>
</dbReference>
<evidence type="ECO:0000313" key="3">
    <source>
        <dbReference type="EMBL" id="MTU28738.1"/>
    </source>
</evidence>
<dbReference type="Proteomes" id="UP000482671">
    <property type="component" value="Unassembled WGS sequence"/>
</dbReference>
<evidence type="ECO:0000313" key="4">
    <source>
        <dbReference type="EMBL" id="MTU39052.1"/>
    </source>
</evidence>
<reference evidence="11 12" key="1">
    <citation type="submission" date="2018-08" db="EMBL/GenBank/DDBJ databases">
        <title>A genome reference for cultivated species of the human gut microbiota.</title>
        <authorList>
            <person name="Zou Y."/>
            <person name="Xue W."/>
            <person name="Luo G."/>
        </authorList>
    </citation>
    <scope>NUCLEOTIDE SEQUENCE [LARGE SCALE GENOMIC DNA]</scope>
    <source>
        <strain evidence="10 12">AM16-50</strain>
        <strain evidence="9 14">AM34-17</strain>
        <strain evidence="8 13">AM50-15</strain>
        <strain evidence="7 11">OM05-11AA</strain>
    </source>
</reference>
<evidence type="ECO:0000313" key="6">
    <source>
        <dbReference type="EMBL" id="MTV02871.1"/>
    </source>
</evidence>
<dbReference type="EMBL" id="WNCN01000006">
    <property type="protein sequence ID" value="MTU39052.1"/>
    <property type="molecule type" value="Genomic_DNA"/>
</dbReference>
<protein>
    <submittedName>
        <fullName evidence="8">General stress protein</fullName>
    </submittedName>
</protein>
<dbReference type="EMBL" id="QSEF01000002">
    <property type="protein sequence ID" value="RGZ51102.1"/>
    <property type="molecule type" value="Genomic_DNA"/>
</dbReference>
<dbReference type="EMBL" id="QRKC01000002">
    <property type="protein sequence ID" value="RHH78306.1"/>
    <property type="molecule type" value="Genomic_DNA"/>
</dbReference>
<dbReference type="PANTHER" id="PTHR34818">
    <property type="entry name" value="PROTEIN BLI-3"/>
    <property type="match status" value="1"/>
</dbReference>
<evidence type="ECO:0000313" key="14">
    <source>
        <dbReference type="Proteomes" id="UP000286260"/>
    </source>
</evidence>
<dbReference type="Proteomes" id="UP000283732">
    <property type="component" value="Unassembled WGS sequence"/>
</dbReference>
<dbReference type="InterPro" id="IPR012349">
    <property type="entry name" value="Split_barrel_FMN-bd"/>
</dbReference>
<proteinExistence type="predicted"/>
<dbReference type="Proteomes" id="UP000434916">
    <property type="component" value="Unassembled WGS sequence"/>
</dbReference>
<evidence type="ECO:0000313" key="8">
    <source>
        <dbReference type="EMBL" id="RGZ51102.1"/>
    </source>
</evidence>
<evidence type="ECO:0000313" key="17">
    <source>
        <dbReference type="Proteomes" id="UP000448908"/>
    </source>
</evidence>
<dbReference type="PANTHER" id="PTHR34818:SF1">
    <property type="entry name" value="PROTEIN BLI-3"/>
    <property type="match status" value="1"/>
</dbReference>
<evidence type="ECO:0000313" key="10">
    <source>
        <dbReference type="EMBL" id="RHH78306.1"/>
    </source>
</evidence>
<dbReference type="EMBL" id="WNDA01000010">
    <property type="protein sequence ID" value="MTU69112.1"/>
    <property type="molecule type" value="Genomic_DNA"/>
</dbReference>
<gene>
    <name evidence="2" type="ORF">CE91St3_20440</name>
    <name evidence="10" type="ORF">DW191_06365</name>
    <name evidence="9" type="ORF">DW828_06190</name>
    <name evidence="8" type="ORF">DW986_01275</name>
    <name evidence="7" type="ORF">DXB61_08450</name>
    <name evidence="3" type="ORF">GMD66_05805</name>
    <name evidence="4" type="ORF">GMD82_05955</name>
    <name evidence="5" type="ORF">GMD92_08500</name>
    <name evidence="6" type="ORF">GME02_14695</name>
</gene>
<dbReference type="Proteomes" id="UP001055114">
    <property type="component" value="Unassembled WGS sequence"/>
</dbReference>
<reference evidence="2" key="3">
    <citation type="submission" date="2022-01" db="EMBL/GenBank/DDBJ databases">
        <title>Novel bile acid biosynthetic pathways are enriched in the microbiome of centenarians.</title>
        <authorList>
            <person name="Sato Y."/>
            <person name="Atarashi K."/>
            <person name="Plichta R.D."/>
            <person name="Arai Y."/>
            <person name="Sasajima S."/>
            <person name="Kearney M.S."/>
            <person name="Suda W."/>
            <person name="Takeshita K."/>
            <person name="Sasaki T."/>
            <person name="Okamoto S."/>
            <person name="Skelly N.A."/>
            <person name="Okamura Y."/>
            <person name="Vlamakis H."/>
            <person name="Li Y."/>
            <person name="Tanoue T."/>
            <person name="Takei H."/>
            <person name="Nittono H."/>
            <person name="Narushima S."/>
            <person name="Irie J."/>
            <person name="Itoh H."/>
            <person name="Moriya K."/>
            <person name="Sugiura Y."/>
            <person name="Suematsu M."/>
            <person name="Moritoki N."/>
            <person name="Shibata S."/>
            <person name="Littman R.D."/>
            <person name="Fischbach A.M."/>
            <person name="Uwamino Y."/>
            <person name="Inoue T."/>
            <person name="Honda A."/>
            <person name="Hattori M."/>
            <person name="Murai T."/>
            <person name="Xavier J.R."/>
            <person name="Hirose N."/>
            <person name="Honda K."/>
        </authorList>
    </citation>
    <scope>NUCLEOTIDE SEQUENCE</scope>
    <source>
        <strain evidence="2">CE91-St3</strain>
    </source>
</reference>